<evidence type="ECO:0000313" key="8">
    <source>
        <dbReference type="EMBL" id="GAA5161738.1"/>
    </source>
</evidence>
<dbReference type="SMART" id="SM00421">
    <property type="entry name" value="HTH_LUXR"/>
    <property type="match status" value="1"/>
</dbReference>
<dbReference type="InterPro" id="IPR058245">
    <property type="entry name" value="NreC/VraR/RcsB-like_REC"/>
</dbReference>
<keyword evidence="1 5" id="KW-0597">Phosphoprotein</keyword>
<dbReference type="EMBL" id="BAABJP010000024">
    <property type="protein sequence ID" value="GAA5161738.1"/>
    <property type="molecule type" value="Genomic_DNA"/>
</dbReference>
<dbReference type="Gene3D" id="3.40.50.2300">
    <property type="match status" value="1"/>
</dbReference>
<dbReference type="CDD" id="cd06170">
    <property type="entry name" value="LuxR_C_like"/>
    <property type="match status" value="1"/>
</dbReference>
<dbReference type="InterPro" id="IPR000792">
    <property type="entry name" value="Tscrpt_reg_LuxR_C"/>
</dbReference>
<accession>A0ABP9QH64</accession>
<evidence type="ECO:0000259" key="6">
    <source>
        <dbReference type="PROSITE" id="PS50043"/>
    </source>
</evidence>
<dbReference type="InterPro" id="IPR039420">
    <property type="entry name" value="WalR-like"/>
</dbReference>
<organism evidence="8 9">
    <name type="scientific">Pseudonocardia eucalypti</name>
    <dbReference type="NCBI Taxonomy" id="648755"/>
    <lineage>
        <taxon>Bacteria</taxon>
        <taxon>Bacillati</taxon>
        <taxon>Actinomycetota</taxon>
        <taxon>Actinomycetes</taxon>
        <taxon>Pseudonocardiales</taxon>
        <taxon>Pseudonocardiaceae</taxon>
        <taxon>Pseudonocardia</taxon>
    </lineage>
</organism>
<name>A0ABP9QH64_9PSEU</name>
<feature type="modified residue" description="4-aspartylphosphate" evidence="5">
    <location>
        <position position="57"/>
    </location>
</feature>
<keyword evidence="3" id="KW-0238">DNA-binding</keyword>
<gene>
    <name evidence="8" type="ORF">GCM10023321_46430</name>
</gene>
<keyword evidence="2" id="KW-0805">Transcription regulation</keyword>
<comment type="caution">
    <text evidence="8">The sequence shown here is derived from an EMBL/GenBank/DDBJ whole genome shotgun (WGS) entry which is preliminary data.</text>
</comment>
<dbReference type="RefSeq" id="WP_185060135.1">
    <property type="nucleotide sequence ID" value="NZ_BAABJP010000024.1"/>
</dbReference>
<dbReference type="Pfam" id="PF00072">
    <property type="entry name" value="Response_reg"/>
    <property type="match status" value="1"/>
</dbReference>
<evidence type="ECO:0000259" key="7">
    <source>
        <dbReference type="PROSITE" id="PS50110"/>
    </source>
</evidence>
<dbReference type="CDD" id="cd17535">
    <property type="entry name" value="REC_NarL-like"/>
    <property type="match status" value="1"/>
</dbReference>
<evidence type="ECO:0000256" key="3">
    <source>
        <dbReference type="ARBA" id="ARBA00023125"/>
    </source>
</evidence>
<dbReference type="PANTHER" id="PTHR43214:SF41">
    <property type="entry name" value="NITRATE_NITRITE RESPONSE REGULATOR PROTEIN NARP"/>
    <property type="match status" value="1"/>
</dbReference>
<dbReference type="SUPFAM" id="SSF46894">
    <property type="entry name" value="C-terminal effector domain of the bipartite response regulators"/>
    <property type="match status" value="1"/>
</dbReference>
<evidence type="ECO:0000256" key="4">
    <source>
        <dbReference type="ARBA" id="ARBA00023163"/>
    </source>
</evidence>
<evidence type="ECO:0000313" key="9">
    <source>
        <dbReference type="Proteomes" id="UP001428817"/>
    </source>
</evidence>
<reference evidence="9" key="1">
    <citation type="journal article" date="2019" name="Int. J. Syst. Evol. Microbiol.">
        <title>The Global Catalogue of Microorganisms (GCM) 10K type strain sequencing project: providing services to taxonomists for standard genome sequencing and annotation.</title>
        <authorList>
            <consortium name="The Broad Institute Genomics Platform"/>
            <consortium name="The Broad Institute Genome Sequencing Center for Infectious Disease"/>
            <person name="Wu L."/>
            <person name="Ma J."/>
        </authorList>
    </citation>
    <scope>NUCLEOTIDE SEQUENCE [LARGE SCALE GENOMIC DNA]</scope>
    <source>
        <strain evidence="9">JCM 18303</strain>
    </source>
</reference>
<dbReference type="SMART" id="SM00448">
    <property type="entry name" value="REC"/>
    <property type="match status" value="1"/>
</dbReference>
<evidence type="ECO:0000256" key="5">
    <source>
        <dbReference type="PROSITE-ProRule" id="PRU00169"/>
    </source>
</evidence>
<dbReference type="SUPFAM" id="SSF52172">
    <property type="entry name" value="CheY-like"/>
    <property type="match status" value="1"/>
</dbReference>
<dbReference type="InterPro" id="IPR001789">
    <property type="entry name" value="Sig_transdc_resp-reg_receiver"/>
</dbReference>
<dbReference type="InterPro" id="IPR011006">
    <property type="entry name" value="CheY-like_superfamily"/>
</dbReference>
<dbReference type="PROSITE" id="PS50110">
    <property type="entry name" value="RESPONSE_REGULATORY"/>
    <property type="match status" value="1"/>
</dbReference>
<dbReference type="PANTHER" id="PTHR43214">
    <property type="entry name" value="TWO-COMPONENT RESPONSE REGULATOR"/>
    <property type="match status" value="1"/>
</dbReference>
<dbReference type="InterPro" id="IPR016032">
    <property type="entry name" value="Sig_transdc_resp-reg_C-effctor"/>
</dbReference>
<sequence length="217" mass="23352">MADQLRVLICDDHKIVRGGLRRMLSEDPAIKVISDVGTAAEAVAAAARAKPDVVVLDVGLPDQSGLSAIGLIREASPATKILILTMHDDVAYLREAFAAGALGYVLKAAADVELFQAVHDVARGIRYVHPALGAALLEKKSAAVTQTSRVESLSEREAEILRLLALGYTNPEMADMMQLSVRTVETYRARLQQKVGLRSRAELARLARDAGLVSSER</sequence>
<feature type="domain" description="Response regulatory" evidence="7">
    <location>
        <begin position="6"/>
        <end position="122"/>
    </location>
</feature>
<keyword evidence="9" id="KW-1185">Reference proteome</keyword>
<dbReference type="Proteomes" id="UP001428817">
    <property type="component" value="Unassembled WGS sequence"/>
</dbReference>
<proteinExistence type="predicted"/>
<dbReference type="PRINTS" id="PR00038">
    <property type="entry name" value="HTHLUXR"/>
</dbReference>
<dbReference type="Pfam" id="PF00196">
    <property type="entry name" value="GerE"/>
    <property type="match status" value="1"/>
</dbReference>
<protein>
    <submittedName>
        <fullName evidence="8">Response regulator transcription factor</fullName>
    </submittedName>
</protein>
<evidence type="ECO:0000256" key="2">
    <source>
        <dbReference type="ARBA" id="ARBA00023015"/>
    </source>
</evidence>
<dbReference type="PROSITE" id="PS50043">
    <property type="entry name" value="HTH_LUXR_2"/>
    <property type="match status" value="1"/>
</dbReference>
<feature type="domain" description="HTH luxR-type" evidence="6">
    <location>
        <begin position="146"/>
        <end position="211"/>
    </location>
</feature>
<evidence type="ECO:0000256" key="1">
    <source>
        <dbReference type="ARBA" id="ARBA00022553"/>
    </source>
</evidence>
<keyword evidence="4" id="KW-0804">Transcription</keyword>